<evidence type="ECO:0000313" key="3">
    <source>
        <dbReference type="EMBL" id="QPJ61865.1"/>
    </source>
</evidence>
<gene>
    <name evidence="3" type="ORF">G3M70_08250</name>
</gene>
<dbReference type="Pfam" id="PF17131">
    <property type="entry name" value="LolA_like"/>
    <property type="match status" value="1"/>
</dbReference>
<dbReference type="PANTHER" id="PTHR37507">
    <property type="entry name" value="SPORULATION PROTEIN YDCC"/>
    <property type="match status" value="1"/>
</dbReference>
<proteinExistence type="predicted"/>
<name>A0A7T0FZS5_9BACT</name>
<dbReference type="KEGG" id="nli:G3M70_08250"/>
<keyword evidence="1" id="KW-0732">Signal</keyword>
<dbReference type="Gene3D" id="2.50.20.10">
    <property type="entry name" value="Lipoprotein localisation LolA/LolB/LppX"/>
    <property type="match status" value="1"/>
</dbReference>
<dbReference type="InterPro" id="IPR033399">
    <property type="entry name" value="TP_0789-like"/>
</dbReference>
<evidence type="ECO:0000259" key="2">
    <source>
        <dbReference type="Pfam" id="PF17131"/>
    </source>
</evidence>
<organism evidence="3 4">
    <name type="scientific">Candidatus Nitronauta litoralis</name>
    <dbReference type="NCBI Taxonomy" id="2705533"/>
    <lineage>
        <taxon>Bacteria</taxon>
        <taxon>Pseudomonadati</taxon>
        <taxon>Nitrospinota/Tectimicrobiota group</taxon>
        <taxon>Nitrospinota</taxon>
        <taxon>Nitrospinia</taxon>
        <taxon>Nitrospinales</taxon>
        <taxon>Nitrospinaceae</taxon>
        <taxon>Candidatus Nitronauta</taxon>
    </lineage>
</organism>
<keyword evidence="3" id="KW-0449">Lipoprotein</keyword>
<dbReference type="Proteomes" id="UP000594688">
    <property type="component" value="Chromosome"/>
</dbReference>
<dbReference type="CDD" id="cd16329">
    <property type="entry name" value="LolA_like"/>
    <property type="match status" value="1"/>
</dbReference>
<reference evidence="3 4" key="1">
    <citation type="submission" date="2020-02" db="EMBL/GenBank/DDBJ databases">
        <title>Genomic and physiological characterization of two novel Nitrospinaceae genera.</title>
        <authorList>
            <person name="Mueller A.J."/>
            <person name="Jung M.-Y."/>
            <person name="Strachan C.R."/>
            <person name="Herbold C.W."/>
            <person name="Kirkegaard R.H."/>
            <person name="Daims H."/>
        </authorList>
    </citation>
    <scope>NUCLEOTIDE SEQUENCE [LARGE SCALE GENOMIC DNA]</scope>
    <source>
        <strain evidence="3">EB</strain>
    </source>
</reference>
<dbReference type="EMBL" id="CP048685">
    <property type="protein sequence ID" value="QPJ61865.1"/>
    <property type="molecule type" value="Genomic_DNA"/>
</dbReference>
<sequence length="261" mass="30763">MKYLLTVLTLAGLLVPAGVLAESPEEKGLAIAVEDDKRDNGFQDYQADMVMVLTNRSGEEARRQIHTKNMEVKDDGDKSLVIFNEPRDVKGTALLNFSHKTETDDQWLYLPALKRVKRISSANKSGSFMGSEFAYEDITSQEVEKYTYKWLRDEEMDGLPVFVFERYPAYEYSGYTRQIVWLDKKEYRPLKIEYYDKKKTLLKTQTFGGYKQYLDKYWYPDEMHMENHQTGKKTTLFWSNYKFRVGFKSRDFNKNSLKRAR</sequence>
<dbReference type="InterPro" id="IPR052944">
    <property type="entry name" value="Sporulation_related"/>
</dbReference>
<evidence type="ECO:0000313" key="4">
    <source>
        <dbReference type="Proteomes" id="UP000594688"/>
    </source>
</evidence>
<feature type="chain" id="PRO_5032957567" evidence="1">
    <location>
        <begin position="22"/>
        <end position="261"/>
    </location>
</feature>
<dbReference type="AlphaFoldDB" id="A0A7T0FZS5"/>
<feature type="domain" description="Uncharacterized protein TP-0789" evidence="2">
    <location>
        <begin position="76"/>
        <end position="259"/>
    </location>
</feature>
<feature type="signal peptide" evidence="1">
    <location>
        <begin position="1"/>
        <end position="21"/>
    </location>
</feature>
<accession>A0A7T0FZS5</accession>
<dbReference type="PANTHER" id="PTHR37507:SF2">
    <property type="entry name" value="SPORULATION PROTEIN YDCC"/>
    <property type="match status" value="1"/>
</dbReference>
<protein>
    <submittedName>
        <fullName evidence="3">Outer membrane lipoprotein-sorting protein</fullName>
    </submittedName>
</protein>
<evidence type="ECO:0000256" key="1">
    <source>
        <dbReference type="SAM" id="SignalP"/>
    </source>
</evidence>